<evidence type="ECO:0000256" key="4">
    <source>
        <dbReference type="PROSITE-ProRule" id="PRU01331"/>
    </source>
</evidence>
<sequence length="435" mass="48302">MQPIVPKQVTAEEVAQQQKLLKDENIPYFQFHFSNYTGRMHCMEEAADLYQNFSKSGFGVDGSSIGFLSITASDLTVMPDPATFRIGNGPDGKFGYGWSFLHGLDNQPHPLCVRSAMRRVVEKANRMGFVPEMFGELEFYLFNRDGSYMDTASYTSLPPEDKGLIYRHRLGRMMLEAGVQPKRLHHECGPGQNEIELKFQPAMKNADDMLRGMWLAKLLADEMNLVCDFNPKPRLGIAGNGLHEHTILRNAEGRNLFSGPHEGLSDIGLQYIAGLLKYARDIAAVFAMSDQTFERLKPGFEAPIFAAWDFANRSAMVRVPKILPGTEDKTRIEFRAGDGSGSPHLLSVMILGAGLKGIEEHLTCPPRSAERDFDHVTKEEAAAMGIDMLPTTMPEAIEVLRNSAFCRELLGQPLVDALIRKKQAAMAGAAAPQKH</sequence>
<comment type="similarity">
    <text evidence="4 5">Belongs to the glutamine synthetase family.</text>
</comment>
<dbReference type="InterPro" id="IPR036651">
    <property type="entry name" value="Gln_synt_N_sf"/>
</dbReference>
<keyword evidence="3" id="KW-0067">ATP-binding</keyword>
<dbReference type="EMBL" id="JAPMOS010000042">
    <property type="protein sequence ID" value="KAJ4457682.1"/>
    <property type="molecule type" value="Genomic_DNA"/>
</dbReference>
<reference evidence="7" key="1">
    <citation type="journal article" date="2022" name="bioRxiv">
        <title>Genomics of Preaxostyla Flagellates Illuminates Evolutionary Transitions and the Path Towards Mitochondrial Loss.</title>
        <authorList>
            <person name="Novak L.V.F."/>
            <person name="Treitli S.C."/>
            <person name="Pyrih J."/>
            <person name="Halakuc P."/>
            <person name="Pipaliya S.V."/>
            <person name="Vacek V."/>
            <person name="Brzon O."/>
            <person name="Soukal P."/>
            <person name="Eme L."/>
            <person name="Dacks J.B."/>
            <person name="Karnkowska A."/>
            <person name="Elias M."/>
            <person name="Hampl V."/>
        </authorList>
    </citation>
    <scope>NUCLEOTIDE SEQUENCE</scope>
    <source>
        <strain evidence="7">RCP-MX</strain>
    </source>
</reference>
<dbReference type="Proteomes" id="UP001141327">
    <property type="component" value="Unassembled WGS sequence"/>
</dbReference>
<dbReference type="SUPFAM" id="SSF54368">
    <property type="entry name" value="Glutamine synthetase, N-terminal domain"/>
    <property type="match status" value="1"/>
</dbReference>
<comment type="caution">
    <text evidence="7">The sequence shown here is derived from an EMBL/GenBank/DDBJ whole genome shotgun (WGS) entry which is preliminary data.</text>
</comment>
<dbReference type="GO" id="GO:0004356">
    <property type="term" value="F:glutamine synthetase activity"/>
    <property type="evidence" value="ECO:0007669"/>
    <property type="project" value="UniProtKB-EC"/>
</dbReference>
<keyword evidence="8" id="KW-1185">Reference proteome</keyword>
<organism evidence="7 8">
    <name type="scientific">Paratrimastix pyriformis</name>
    <dbReference type="NCBI Taxonomy" id="342808"/>
    <lineage>
        <taxon>Eukaryota</taxon>
        <taxon>Metamonada</taxon>
        <taxon>Preaxostyla</taxon>
        <taxon>Paratrimastigidae</taxon>
        <taxon>Paratrimastix</taxon>
    </lineage>
</organism>
<dbReference type="InterPro" id="IPR014746">
    <property type="entry name" value="Gln_synth/guanido_kin_cat_dom"/>
</dbReference>
<dbReference type="PANTHER" id="PTHR43785:SF12">
    <property type="entry name" value="TYPE-1 GLUTAMINE SYNTHETASE 2"/>
    <property type="match status" value="1"/>
</dbReference>
<proteinExistence type="inferred from homology"/>
<name>A0ABQ8UJ02_9EUKA</name>
<evidence type="ECO:0000259" key="6">
    <source>
        <dbReference type="PROSITE" id="PS51987"/>
    </source>
</evidence>
<keyword evidence="2" id="KW-0547">Nucleotide-binding</keyword>
<evidence type="ECO:0000256" key="5">
    <source>
        <dbReference type="RuleBase" id="RU000384"/>
    </source>
</evidence>
<dbReference type="Pfam" id="PF03951">
    <property type="entry name" value="Gln-synt_N"/>
    <property type="match status" value="1"/>
</dbReference>
<dbReference type="SUPFAM" id="SSF55931">
    <property type="entry name" value="Glutamine synthetase/guanido kinase"/>
    <property type="match status" value="1"/>
</dbReference>
<dbReference type="PROSITE" id="PS51987">
    <property type="entry name" value="GS_CATALYTIC"/>
    <property type="match status" value="1"/>
</dbReference>
<feature type="domain" description="GS catalytic" evidence="6">
    <location>
        <begin position="113"/>
        <end position="435"/>
    </location>
</feature>
<protein>
    <submittedName>
        <fullName evidence="7">Glutamine synthetase</fullName>
        <ecNumber evidence="7">6.3.1.2</ecNumber>
    </submittedName>
</protein>
<keyword evidence="1 7" id="KW-0436">Ligase</keyword>
<gene>
    <name evidence="7" type="ORF">PAPYR_6825</name>
</gene>
<dbReference type="SMART" id="SM01230">
    <property type="entry name" value="Gln-synt_C"/>
    <property type="match status" value="1"/>
</dbReference>
<dbReference type="Gene3D" id="3.10.20.70">
    <property type="entry name" value="Glutamine synthetase, N-terminal domain"/>
    <property type="match status" value="1"/>
</dbReference>
<evidence type="ECO:0000256" key="1">
    <source>
        <dbReference type="ARBA" id="ARBA00022598"/>
    </source>
</evidence>
<dbReference type="InterPro" id="IPR008146">
    <property type="entry name" value="Gln_synth_cat_dom"/>
</dbReference>
<dbReference type="Gene3D" id="3.30.590.10">
    <property type="entry name" value="Glutamine synthetase/guanido kinase, catalytic domain"/>
    <property type="match status" value="1"/>
</dbReference>
<accession>A0ABQ8UJ02</accession>
<evidence type="ECO:0000256" key="3">
    <source>
        <dbReference type="ARBA" id="ARBA00022840"/>
    </source>
</evidence>
<evidence type="ECO:0000313" key="8">
    <source>
        <dbReference type="Proteomes" id="UP001141327"/>
    </source>
</evidence>
<evidence type="ECO:0000313" key="7">
    <source>
        <dbReference type="EMBL" id="KAJ4457682.1"/>
    </source>
</evidence>
<evidence type="ECO:0000256" key="2">
    <source>
        <dbReference type="ARBA" id="ARBA00022741"/>
    </source>
</evidence>
<dbReference type="EC" id="6.3.1.2" evidence="7"/>
<dbReference type="Pfam" id="PF00120">
    <property type="entry name" value="Gln-synt_C"/>
    <property type="match status" value="1"/>
</dbReference>
<dbReference type="PANTHER" id="PTHR43785">
    <property type="entry name" value="GAMMA-GLUTAMYLPUTRESCINE SYNTHETASE"/>
    <property type="match status" value="1"/>
</dbReference>
<dbReference type="InterPro" id="IPR008147">
    <property type="entry name" value="Gln_synt_N"/>
</dbReference>